<keyword evidence="3" id="KW-1185">Reference proteome</keyword>
<name>A0A8J3TMK9_9ACTN</name>
<evidence type="ECO:0000313" key="3">
    <source>
        <dbReference type="Proteomes" id="UP000650628"/>
    </source>
</evidence>
<organism evidence="2 3">
    <name type="scientific">Planotetraspora mira</name>
    <dbReference type="NCBI Taxonomy" id="58121"/>
    <lineage>
        <taxon>Bacteria</taxon>
        <taxon>Bacillati</taxon>
        <taxon>Actinomycetota</taxon>
        <taxon>Actinomycetes</taxon>
        <taxon>Streptosporangiales</taxon>
        <taxon>Streptosporangiaceae</taxon>
        <taxon>Planotetraspora</taxon>
    </lineage>
</organism>
<dbReference type="RefSeq" id="WP_203952577.1">
    <property type="nucleotide sequence ID" value="NZ_BOOO01000009.1"/>
</dbReference>
<dbReference type="PANTHER" id="PTHR41252">
    <property type="entry name" value="BLR2505 PROTEIN"/>
    <property type="match status" value="1"/>
</dbReference>
<dbReference type="SUPFAM" id="SSF54427">
    <property type="entry name" value="NTF2-like"/>
    <property type="match status" value="1"/>
</dbReference>
<evidence type="ECO:0000313" key="2">
    <source>
        <dbReference type="EMBL" id="GII28546.1"/>
    </source>
</evidence>
<reference evidence="2 3" key="1">
    <citation type="submission" date="2021-01" db="EMBL/GenBank/DDBJ databases">
        <title>Whole genome shotgun sequence of Planotetraspora mira NBRC 15435.</title>
        <authorList>
            <person name="Komaki H."/>
            <person name="Tamura T."/>
        </authorList>
    </citation>
    <scope>NUCLEOTIDE SEQUENCE [LARGE SCALE GENOMIC DNA]</scope>
    <source>
        <strain evidence="2 3">NBRC 15435</strain>
    </source>
</reference>
<accession>A0A8J3TMK9</accession>
<dbReference type="InterPro" id="IPR032710">
    <property type="entry name" value="NTF2-like_dom_sf"/>
</dbReference>
<sequence length="133" mass="14535">MSQRSDIETVEAAYRALTAGDLHGLLDLIHPDVRVYHAAKDVPWGGVYDGIEEFKEFLGRVAGAMDSTLEMDAVFEAGERVVGVGRAHGTLRANGAPFDAREVNVWHVRDGKILTFEVYLDAPVLRAALAKQS</sequence>
<dbReference type="InterPro" id="IPR037401">
    <property type="entry name" value="SnoaL-like"/>
</dbReference>
<dbReference type="Pfam" id="PF12680">
    <property type="entry name" value="SnoaL_2"/>
    <property type="match status" value="1"/>
</dbReference>
<dbReference type="EMBL" id="BOOO01000009">
    <property type="protein sequence ID" value="GII28546.1"/>
    <property type="molecule type" value="Genomic_DNA"/>
</dbReference>
<comment type="caution">
    <text evidence="2">The sequence shown here is derived from an EMBL/GenBank/DDBJ whole genome shotgun (WGS) entry which is preliminary data.</text>
</comment>
<gene>
    <name evidence="2" type="ORF">Pmi06nite_19880</name>
</gene>
<proteinExistence type="predicted"/>
<evidence type="ECO:0000259" key="1">
    <source>
        <dbReference type="Pfam" id="PF12680"/>
    </source>
</evidence>
<dbReference type="Gene3D" id="3.10.450.50">
    <property type="match status" value="1"/>
</dbReference>
<protein>
    <recommendedName>
        <fullName evidence="1">SnoaL-like domain-containing protein</fullName>
    </recommendedName>
</protein>
<dbReference type="PANTHER" id="PTHR41252:SF1">
    <property type="entry name" value="BLR2505 PROTEIN"/>
    <property type="match status" value="1"/>
</dbReference>
<dbReference type="Proteomes" id="UP000650628">
    <property type="component" value="Unassembled WGS sequence"/>
</dbReference>
<dbReference type="AlphaFoldDB" id="A0A8J3TMK9"/>
<feature type="domain" description="SnoaL-like" evidence="1">
    <location>
        <begin position="10"/>
        <end position="113"/>
    </location>
</feature>